<dbReference type="OrthoDB" id="5594817at2759"/>
<sequence>MASPPLQNAAFEHNKTPAPSTPPLPPTTPAAVADNNARASFQQSRSAPPKPRTSLLNSPYAAQRNSTTLEAFRIARTLKEGFARLKARAEPGPRLISPDTRLHTLSATTAASRRQSAARQLARHHSLLPHYGSFSSDASSNAAGRGLDYHNHTQLSPPQSVGRPSFLHLARSCPQQRPHGAFSTQQQTEHSNRRLPPPQLALDEHRIEDDSLDVNEAAETMILFMRSEPSSQNDPELTFIPATSADAAELTTESDAESVTVSDNDRAYSTSPPIKRPRLAAKSSTCHDMVQERQNTPATP</sequence>
<reference evidence="2 3" key="1">
    <citation type="journal article" date="2015" name="Genome Biol. Evol.">
        <title>Phylogenomic analyses indicate that early fungi evolved digesting cell walls of algal ancestors of land plants.</title>
        <authorList>
            <person name="Chang Y."/>
            <person name="Wang S."/>
            <person name="Sekimoto S."/>
            <person name="Aerts A.L."/>
            <person name="Choi C."/>
            <person name="Clum A."/>
            <person name="LaButti K.M."/>
            <person name="Lindquist E.A."/>
            <person name="Yee Ngan C."/>
            <person name="Ohm R.A."/>
            <person name="Salamov A.A."/>
            <person name="Grigoriev I.V."/>
            <person name="Spatafora J.W."/>
            <person name="Berbee M.L."/>
        </authorList>
    </citation>
    <scope>NUCLEOTIDE SEQUENCE [LARGE SCALE GENOMIC DNA]</scope>
    <source>
        <strain evidence="2 3">NRRL 1564</strain>
    </source>
</reference>
<feature type="compositionally biased region" description="Polar residues" evidence="1">
    <location>
        <begin position="133"/>
        <end position="142"/>
    </location>
</feature>
<feature type="compositionally biased region" description="Polar residues" evidence="1">
    <location>
        <begin position="37"/>
        <end position="46"/>
    </location>
</feature>
<proteinExistence type="predicted"/>
<feature type="compositionally biased region" description="Pro residues" evidence="1">
    <location>
        <begin position="19"/>
        <end position="28"/>
    </location>
</feature>
<organism evidence="2 3">
    <name type="scientific">Coemansia reversa (strain ATCC 12441 / NRRL 1564)</name>
    <dbReference type="NCBI Taxonomy" id="763665"/>
    <lineage>
        <taxon>Eukaryota</taxon>
        <taxon>Fungi</taxon>
        <taxon>Fungi incertae sedis</taxon>
        <taxon>Zoopagomycota</taxon>
        <taxon>Kickxellomycotina</taxon>
        <taxon>Kickxellomycetes</taxon>
        <taxon>Kickxellales</taxon>
        <taxon>Kickxellaceae</taxon>
        <taxon>Coemansia</taxon>
    </lineage>
</organism>
<dbReference type="EMBL" id="KZ303525">
    <property type="protein sequence ID" value="PIA13897.1"/>
    <property type="molecule type" value="Genomic_DNA"/>
</dbReference>
<accession>A0A2G5B597</accession>
<feature type="region of interest" description="Disordered" evidence="1">
    <location>
        <begin position="244"/>
        <end position="300"/>
    </location>
</feature>
<dbReference type="Proteomes" id="UP000242474">
    <property type="component" value="Unassembled WGS sequence"/>
</dbReference>
<protein>
    <submittedName>
        <fullName evidence="2">Uncharacterized protein</fullName>
    </submittedName>
</protein>
<name>A0A2G5B597_COERN</name>
<feature type="region of interest" description="Disordered" evidence="1">
    <location>
        <begin position="129"/>
        <end position="199"/>
    </location>
</feature>
<feature type="compositionally biased region" description="Polar residues" evidence="1">
    <location>
        <begin position="251"/>
        <end position="272"/>
    </location>
</feature>
<dbReference type="AlphaFoldDB" id="A0A2G5B597"/>
<evidence type="ECO:0000256" key="1">
    <source>
        <dbReference type="SAM" id="MobiDB-lite"/>
    </source>
</evidence>
<feature type="compositionally biased region" description="Polar residues" evidence="1">
    <location>
        <begin position="282"/>
        <end position="300"/>
    </location>
</feature>
<evidence type="ECO:0000313" key="3">
    <source>
        <dbReference type="Proteomes" id="UP000242474"/>
    </source>
</evidence>
<evidence type="ECO:0000313" key="2">
    <source>
        <dbReference type="EMBL" id="PIA13897.1"/>
    </source>
</evidence>
<keyword evidence="3" id="KW-1185">Reference proteome</keyword>
<feature type="region of interest" description="Disordered" evidence="1">
    <location>
        <begin position="1"/>
        <end position="57"/>
    </location>
</feature>
<gene>
    <name evidence="2" type="ORF">COEREDRAFT_10953</name>
</gene>